<feature type="binding site" evidence="4">
    <location>
        <position position="182"/>
    </location>
    <ligand>
        <name>1-deoxy-D-xylulose 5-phosphate</name>
        <dbReference type="ChEBI" id="CHEBI:57792"/>
    </ligand>
</feature>
<comment type="subunit">
    <text evidence="4">Homotetramer. Forms heterodimers with either ThiH or ThiS.</text>
</comment>
<accession>A0A916JV89</accession>
<evidence type="ECO:0000313" key="7">
    <source>
        <dbReference type="Proteomes" id="UP000693996"/>
    </source>
</evidence>
<evidence type="ECO:0000256" key="2">
    <source>
        <dbReference type="ARBA" id="ARBA00022679"/>
    </source>
</evidence>
<evidence type="ECO:0000256" key="3">
    <source>
        <dbReference type="ARBA" id="ARBA00023270"/>
    </source>
</evidence>
<evidence type="ECO:0000256" key="1">
    <source>
        <dbReference type="ARBA" id="ARBA00004948"/>
    </source>
</evidence>
<dbReference type="InterPro" id="IPR033983">
    <property type="entry name" value="Thiazole_synthase_ThiG"/>
</dbReference>
<dbReference type="Proteomes" id="UP000693996">
    <property type="component" value="Chromosome"/>
</dbReference>
<keyword evidence="3 4" id="KW-0704">Schiff base</keyword>
<organism evidence="6 7">
    <name type="scientific">Candidatus Vallotiella hemipterorum</name>
    <dbReference type="NCBI Taxonomy" id="1177213"/>
    <lineage>
        <taxon>Bacteria</taxon>
        <taxon>Pseudomonadati</taxon>
        <taxon>Pseudomonadota</taxon>
        <taxon>Betaproteobacteria</taxon>
        <taxon>Burkholderiales</taxon>
        <taxon>Burkholderiaceae</taxon>
        <taxon>Candidatus Vallotiella</taxon>
    </lineage>
</organism>
<dbReference type="PANTHER" id="PTHR34266">
    <property type="entry name" value="THIAZOLE SYNTHASE"/>
    <property type="match status" value="1"/>
</dbReference>
<evidence type="ECO:0000256" key="4">
    <source>
        <dbReference type="HAMAP-Rule" id="MF_00443"/>
    </source>
</evidence>
<evidence type="ECO:0000313" key="6">
    <source>
        <dbReference type="EMBL" id="CAG7603363.1"/>
    </source>
</evidence>
<dbReference type="AlphaFoldDB" id="A0A916JV89"/>
<feature type="binding site" evidence="4">
    <location>
        <begin position="209"/>
        <end position="210"/>
    </location>
    <ligand>
        <name>1-deoxy-D-xylulose 5-phosphate</name>
        <dbReference type="ChEBI" id="CHEBI:57792"/>
    </ligand>
</feature>
<reference evidence="6" key="1">
    <citation type="submission" date="2021-06" db="EMBL/GenBank/DDBJ databases">
        <authorList>
            <person name="Szabo G."/>
        </authorList>
    </citation>
    <scope>NUCLEOTIDE SEQUENCE</scope>
    <source>
        <strain evidence="6">MYVALT</strain>
    </source>
</reference>
<feature type="active site" description="Schiff-base intermediate with DXP" evidence="4">
    <location>
        <position position="121"/>
    </location>
</feature>
<feature type="binding site" evidence="4">
    <location>
        <begin position="231"/>
        <end position="232"/>
    </location>
    <ligand>
        <name>1-deoxy-D-xylulose 5-phosphate</name>
        <dbReference type="ChEBI" id="CHEBI:57792"/>
    </ligand>
</feature>
<protein>
    <recommendedName>
        <fullName evidence="4">Thiazole synthase</fullName>
        <ecNumber evidence="4">2.8.1.10</ecNumber>
    </recommendedName>
</protein>
<dbReference type="GO" id="GO:0005737">
    <property type="term" value="C:cytoplasm"/>
    <property type="evidence" value="ECO:0007669"/>
    <property type="project" value="UniProtKB-SubCell"/>
</dbReference>
<comment type="catalytic activity">
    <reaction evidence="4">
        <text>[ThiS sulfur-carrier protein]-C-terminal-Gly-aminoethanethioate + 2-iminoacetate + 1-deoxy-D-xylulose 5-phosphate = [ThiS sulfur-carrier protein]-C-terminal Gly-Gly + 2-[(2R,5Z)-2-carboxy-4-methylthiazol-5(2H)-ylidene]ethyl phosphate + 2 H2O + H(+)</text>
        <dbReference type="Rhea" id="RHEA:26297"/>
        <dbReference type="Rhea" id="RHEA-COMP:12909"/>
        <dbReference type="Rhea" id="RHEA-COMP:19908"/>
        <dbReference type="ChEBI" id="CHEBI:15377"/>
        <dbReference type="ChEBI" id="CHEBI:15378"/>
        <dbReference type="ChEBI" id="CHEBI:57792"/>
        <dbReference type="ChEBI" id="CHEBI:62899"/>
        <dbReference type="ChEBI" id="CHEBI:77846"/>
        <dbReference type="ChEBI" id="CHEBI:90778"/>
        <dbReference type="ChEBI" id="CHEBI:232372"/>
        <dbReference type="EC" id="2.8.1.10"/>
    </reaction>
</comment>
<comment type="similarity">
    <text evidence="4">Belongs to the ThiG family.</text>
</comment>
<proteinExistence type="inferred from homology"/>
<keyword evidence="4" id="KW-0963">Cytoplasm</keyword>
<feature type="domain" description="Thiazole synthase ThiG" evidence="5">
    <location>
        <begin position="28"/>
        <end position="274"/>
    </location>
</feature>
<comment type="subcellular location">
    <subcellularLocation>
        <location evidence="4">Cytoplasm</location>
    </subcellularLocation>
</comment>
<dbReference type="KEGG" id="vtr:MYVALT_E_00400"/>
<keyword evidence="7" id="KW-1185">Reference proteome</keyword>
<dbReference type="PANTHER" id="PTHR34266:SF2">
    <property type="entry name" value="THIAZOLE SYNTHASE"/>
    <property type="match status" value="1"/>
</dbReference>
<evidence type="ECO:0000259" key="5">
    <source>
        <dbReference type="Pfam" id="PF05690"/>
    </source>
</evidence>
<dbReference type="InterPro" id="IPR008867">
    <property type="entry name" value="ThiG"/>
</dbReference>
<comment type="pathway">
    <text evidence="1 4">Cofactor biosynthesis; thiamine diphosphate biosynthesis.</text>
</comment>
<dbReference type="GO" id="GO:1990107">
    <property type="term" value="F:thiazole synthase activity"/>
    <property type="evidence" value="ECO:0007669"/>
    <property type="project" value="UniProtKB-EC"/>
</dbReference>
<dbReference type="EMBL" id="OU343031">
    <property type="protein sequence ID" value="CAG7603363.1"/>
    <property type="molecule type" value="Genomic_DNA"/>
</dbReference>
<dbReference type="CDD" id="cd04728">
    <property type="entry name" value="ThiG"/>
    <property type="match status" value="1"/>
</dbReference>
<sequence>MAIIHLIRSPIQTETMMNTHSTADALVLYGQLFTSRLLLGTARYPSLHVLEASIQAARPAMVTVALRRQLAMQGNADIGFLRALNRQDAVLLPNTAGCHSVNEAVTTAKMAREVFETDWIKLELIGDDYTLQPDPVGLIEASEILMRDGFKVLPYCTEDLVVAGRLIDVGCEALMPWGAPIGTGKGIINPYGLRLLRERLKDIPLIVDAGLGIPSHACQVMEWGFEAVLLNTAVSQAAQPEVMAQAFASAIHAGREAYLAGPMPERDSAYPSTPVVGMPFWHHRNDHPLPENSAVPPPSEGL</sequence>
<dbReference type="Pfam" id="PF05690">
    <property type="entry name" value="ThiG"/>
    <property type="match status" value="1"/>
</dbReference>
<dbReference type="GO" id="GO:0009229">
    <property type="term" value="P:thiamine diphosphate biosynthetic process"/>
    <property type="evidence" value="ECO:0007669"/>
    <property type="project" value="UniProtKB-UniRule"/>
</dbReference>
<dbReference type="EC" id="2.8.1.10" evidence="4"/>
<comment type="function">
    <text evidence="4">Catalyzes the rearrangement of 1-deoxy-D-xylulose 5-phosphate (DXP) to produce the thiazole phosphate moiety of thiamine. Sulfur is provided by the thiocarboxylate moiety of the carrier protein ThiS. In vitro, sulfur can be provided by H(2)S.</text>
</comment>
<dbReference type="HAMAP" id="MF_00443">
    <property type="entry name" value="ThiG"/>
    <property type="match status" value="1"/>
</dbReference>
<keyword evidence="2 4" id="KW-0808">Transferase</keyword>
<keyword evidence="4" id="KW-0784">Thiamine biosynthesis</keyword>
<name>A0A916JV89_9BURK</name>
<gene>
    <name evidence="4 6" type="primary">thiG</name>
    <name evidence="6" type="ORF">MYVALT_E_00400</name>
</gene>